<dbReference type="EMBL" id="CP000828">
    <property type="protein sequence ID" value="ABW29635.1"/>
    <property type="molecule type" value="Genomic_DNA"/>
</dbReference>
<dbReference type="AlphaFoldDB" id="B0C0E3"/>
<dbReference type="RefSeq" id="WP_012164937.1">
    <property type="nucleotide sequence ID" value="NC_009925.1"/>
</dbReference>
<dbReference type="Proteomes" id="UP000000268">
    <property type="component" value="Chromosome"/>
</dbReference>
<gene>
    <name evidence="1" type="ordered locus">AM1_4661</name>
</gene>
<evidence type="ECO:0000313" key="1">
    <source>
        <dbReference type="EMBL" id="ABW29635.1"/>
    </source>
</evidence>
<dbReference type="HOGENOM" id="CLU_2985909_0_0_3"/>
<name>B0C0E3_ACAM1</name>
<sequence length="57" mass="6723">MKNFNNMGAEEVYAYIELRLKEGVDPLTDEEFRRASEALRQHRKILSAKKVEEFLAH</sequence>
<keyword evidence="2" id="KW-1185">Reference proteome</keyword>
<reference evidence="1 2" key="1">
    <citation type="journal article" date="2008" name="Proc. Natl. Acad. Sci. U.S.A.">
        <title>Niche adaptation and genome expansion in the chlorophyll d-producing cyanobacterium Acaryochloris marina.</title>
        <authorList>
            <person name="Swingley W.D."/>
            <person name="Chen M."/>
            <person name="Cheung P.C."/>
            <person name="Conrad A.L."/>
            <person name="Dejesa L.C."/>
            <person name="Hao J."/>
            <person name="Honchak B.M."/>
            <person name="Karbach L.E."/>
            <person name="Kurdoglu A."/>
            <person name="Lahiri S."/>
            <person name="Mastrian S.D."/>
            <person name="Miyashita H."/>
            <person name="Page L."/>
            <person name="Ramakrishna P."/>
            <person name="Satoh S."/>
            <person name="Sattley W.M."/>
            <person name="Shimada Y."/>
            <person name="Taylor H.L."/>
            <person name="Tomo T."/>
            <person name="Tsuchiya T."/>
            <person name="Wang Z.T."/>
            <person name="Raymond J."/>
            <person name="Mimuro M."/>
            <person name="Blankenship R.E."/>
            <person name="Touchman J.W."/>
        </authorList>
    </citation>
    <scope>NUCLEOTIDE SEQUENCE [LARGE SCALE GENOMIC DNA]</scope>
    <source>
        <strain evidence="2">MBIC 11017</strain>
    </source>
</reference>
<organism evidence="1 2">
    <name type="scientific">Acaryochloris marina (strain MBIC 11017)</name>
    <dbReference type="NCBI Taxonomy" id="329726"/>
    <lineage>
        <taxon>Bacteria</taxon>
        <taxon>Bacillati</taxon>
        <taxon>Cyanobacteriota</taxon>
        <taxon>Cyanophyceae</taxon>
        <taxon>Acaryochloridales</taxon>
        <taxon>Acaryochloridaceae</taxon>
        <taxon>Acaryochloris</taxon>
    </lineage>
</organism>
<protein>
    <submittedName>
        <fullName evidence="1">Uncharacterized protein</fullName>
    </submittedName>
</protein>
<proteinExistence type="predicted"/>
<dbReference type="KEGG" id="amr:AM1_4661"/>
<evidence type="ECO:0000313" key="2">
    <source>
        <dbReference type="Proteomes" id="UP000000268"/>
    </source>
</evidence>
<accession>B0C0E3</accession>